<dbReference type="RefSeq" id="WP_010855587.1">
    <property type="nucleotide sequence ID" value="NZ_AQHR01000088.1"/>
</dbReference>
<proteinExistence type="predicted"/>
<evidence type="ECO:0008006" key="4">
    <source>
        <dbReference type="Google" id="ProtNLM"/>
    </source>
</evidence>
<feature type="chain" id="PRO_5004451042" description="Secreted protein" evidence="1">
    <location>
        <begin position="21"/>
        <end position="182"/>
    </location>
</feature>
<organism evidence="2 3">
    <name type="scientific">Lunatimonas lonarensis</name>
    <dbReference type="NCBI Taxonomy" id="1232681"/>
    <lineage>
        <taxon>Bacteria</taxon>
        <taxon>Pseudomonadati</taxon>
        <taxon>Bacteroidota</taxon>
        <taxon>Cytophagia</taxon>
        <taxon>Cytophagales</taxon>
        <taxon>Cyclobacteriaceae</taxon>
    </lineage>
</organism>
<feature type="signal peptide" evidence="1">
    <location>
        <begin position="1"/>
        <end position="20"/>
    </location>
</feature>
<keyword evidence="1" id="KW-0732">Signal</keyword>
<dbReference type="Proteomes" id="UP000013909">
    <property type="component" value="Unassembled WGS sequence"/>
</dbReference>
<sequence>MKKYVLMWLVALGFSASTYAQSYAELPQNEVKLNIFNTILIGSLELGYESFIDRNQSISAEIHFFDRFGYVSAGSSSVDFDATSFMVGYNYYFVSDAEPSGLYVAPFLKYRAGSFTEVVNNQAVETNLNSFIIGFGGGYKWVHNDKFALGPYVNIARGFNNAVSDRFSAIEFNAGFSIGFRF</sequence>
<dbReference type="PATRIC" id="fig|1288963.3.peg.3446"/>
<dbReference type="STRING" id="1232681.ADIS_3454"/>
<dbReference type="InterPro" id="IPR036709">
    <property type="entry name" value="Autotransporte_beta_dom_sf"/>
</dbReference>
<gene>
    <name evidence="2" type="ORF">ADIS_3454</name>
</gene>
<evidence type="ECO:0000313" key="2">
    <source>
        <dbReference type="EMBL" id="EON76326.1"/>
    </source>
</evidence>
<protein>
    <recommendedName>
        <fullName evidence="4">Secreted protein</fullName>
    </recommendedName>
</protein>
<evidence type="ECO:0000313" key="3">
    <source>
        <dbReference type="Proteomes" id="UP000013909"/>
    </source>
</evidence>
<dbReference type="EMBL" id="AQHR01000088">
    <property type="protein sequence ID" value="EON76326.1"/>
    <property type="molecule type" value="Genomic_DNA"/>
</dbReference>
<keyword evidence="3" id="KW-1185">Reference proteome</keyword>
<comment type="caution">
    <text evidence="2">The sequence shown here is derived from an EMBL/GenBank/DDBJ whole genome shotgun (WGS) entry which is preliminary data.</text>
</comment>
<evidence type="ECO:0000256" key="1">
    <source>
        <dbReference type="SAM" id="SignalP"/>
    </source>
</evidence>
<accession>R7ZQC0</accession>
<name>R7ZQC0_9BACT</name>
<reference evidence="2 3" key="1">
    <citation type="submission" date="2013-02" db="EMBL/GenBank/DDBJ databases">
        <title>A novel strain isolated from Lonar lake, Maharashtra, India.</title>
        <authorList>
            <person name="Singh A."/>
        </authorList>
    </citation>
    <scope>NUCLEOTIDE SEQUENCE [LARGE SCALE GENOMIC DNA]</scope>
    <source>
        <strain evidence="2 3">AK24</strain>
    </source>
</reference>
<dbReference type="OrthoDB" id="768080at2"/>
<dbReference type="SUPFAM" id="SSF103515">
    <property type="entry name" value="Autotransporter"/>
    <property type="match status" value="1"/>
</dbReference>
<dbReference type="AlphaFoldDB" id="R7ZQC0"/>